<evidence type="ECO:0000256" key="1">
    <source>
        <dbReference type="SAM" id="MobiDB-lite"/>
    </source>
</evidence>
<dbReference type="EMBL" id="AP027731">
    <property type="protein sequence ID" value="BDZ47217.1"/>
    <property type="molecule type" value="Genomic_DNA"/>
</dbReference>
<feature type="transmembrane region" description="Helical" evidence="2">
    <location>
        <begin position="398"/>
        <end position="420"/>
    </location>
</feature>
<feature type="transmembrane region" description="Helical" evidence="2">
    <location>
        <begin position="183"/>
        <end position="204"/>
    </location>
</feature>
<proteinExistence type="predicted"/>
<feature type="region of interest" description="Disordered" evidence="1">
    <location>
        <begin position="558"/>
        <end position="577"/>
    </location>
</feature>
<organism evidence="3 4">
    <name type="scientific">Naasia aerilata</name>
    <dbReference type="NCBI Taxonomy" id="1162966"/>
    <lineage>
        <taxon>Bacteria</taxon>
        <taxon>Bacillati</taxon>
        <taxon>Actinomycetota</taxon>
        <taxon>Actinomycetes</taxon>
        <taxon>Micrococcales</taxon>
        <taxon>Microbacteriaceae</taxon>
        <taxon>Naasia</taxon>
    </lineage>
</organism>
<dbReference type="RefSeq" id="WP_286277166.1">
    <property type="nucleotide sequence ID" value="NZ_AP027731.1"/>
</dbReference>
<feature type="compositionally biased region" description="Pro residues" evidence="1">
    <location>
        <begin position="728"/>
        <end position="742"/>
    </location>
</feature>
<keyword evidence="2" id="KW-1133">Transmembrane helix</keyword>
<accession>A0ABN6XQF6</accession>
<gene>
    <name evidence="3" type="ORF">GCM10025866_31260</name>
</gene>
<evidence type="ECO:0008006" key="5">
    <source>
        <dbReference type="Google" id="ProtNLM"/>
    </source>
</evidence>
<keyword evidence="2" id="KW-0472">Membrane</keyword>
<feature type="compositionally biased region" description="Low complexity" evidence="1">
    <location>
        <begin position="718"/>
        <end position="727"/>
    </location>
</feature>
<protein>
    <recommendedName>
        <fullName evidence="5">Peptide zinc metalloprotease protein</fullName>
    </recommendedName>
</protein>
<feature type="transmembrane region" description="Helical" evidence="2">
    <location>
        <begin position="346"/>
        <end position="368"/>
    </location>
</feature>
<name>A0ABN6XQF6_9MICO</name>
<reference evidence="4" key="1">
    <citation type="journal article" date="2019" name="Int. J. Syst. Evol. Microbiol.">
        <title>The Global Catalogue of Microorganisms (GCM) 10K type strain sequencing project: providing services to taxonomists for standard genome sequencing and annotation.</title>
        <authorList>
            <consortium name="The Broad Institute Genomics Platform"/>
            <consortium name="The Broad Institute Genome Sequencing Center for Infectious Disease"/>
            <person name="Wu L."/>
            <person name="Ma J."/>
        </authorList>
    </citation>
    <scope>NUCLEOTIDE SEQUENCE [LARGE SCALE GENOMIC DNA]</scope>
    <source>
        <strain evidence="4">NBRC 108725</strain>
    </source>
</reference>
<feature type="transmembrane region" description="Helical" evidence="2">
    <location>
        <begin position="253"/>
        <end position="271"/>
    </location>
</feature>
<feature type="compositionally biased region" description="Pro residues" evidence="1">
    <location>
        <begin position="773"/>
        <end position="790"/>
    </location>
</feature>
<keyword evidence="2" id="KW-0812">Transmembrane</keyword>
<feature type="region of interest" description="Disordered" evidence="1">
    <location>
        <begin position="527"/>
        <end position="553"/>
    </location>
</feature>
<dbReference type="Proteomes" id="UP001321498">
    <property type="component" value="Chromosome"/>
</dbReference>
<feature type="transmembrane region" description="Helical" evidence="2">
    <location>
        <begin position="277"/>
        <end position="294"/>
    </location>
</feature>
<feature type="transmembrane region" description="Helical" evidence="2">
    <location>
        <begin position="147"/>
        <end position="171"/>
    </location>
</feature>
<feature type="region of interest" description="Disordered" evidence="1">
    <location>
        <begin position="714"/>
        <end position="799"/>
    </location>
</feature>
<evidence type="ECO:0000313" key="4">
    <source>
        <dbReference type="Proteomes" id="UP001321498"/>
    </source>
</evidence>
<sequence length="799" mass="82979">MTVDAGAPPLASGAPAPDPGSDALVRADGVQLLGEMGGSGYRTPPALVRRGDGQVLQLTPLLYAVLDEIDGRRTPAEVADAVSARLRRAVSADDIGTLVTSKLLPLGLLRLPDGSEPAVKRGDPLLRMRFRIAVTDAERTRRITAPFAALFTPFLAVPVLAAFAVICWWLLFERGLAAATRQAFDRPALLLLVFVITLLSAGFHEFGHAAAATRGGAAPGKMGAGLYLVWPAFYTDVTDSYRLGRWGRIRTDLGGLYFNAIVAVVVVAVWFVSHDEALLLVVASQILLMVRQLTPMVRFDGYHVLADVTGVPDLFQRIGPTLRGLLPWHWKDADTRALKPGARITITAWVLIVVPMLLLSVVLMILGFPRVVGTALASAAKQSAALGHAAGAGDAGGVVVAALAIVAIAIPVAGMAYLLVRLVRQSVRGAWRRTEGRPVQRTLAGLVAVAVIAALGFAWWPSTSTYRPVQSYEAGTVTSAVRSLAPGTGAVAAGETGQQVVLWPGDGPKPTADDPALSLVLLPRTGSAGTASGTAGDTATDSDTGAGAGAGGEASAPAWVFPFDRPAPPKDGSSQALAVNTTDGTVDYDVAFALVWVEDDTVDTTNEAYAFASCTGCAAVAVGFQVVLVVGQADVVVPQNLAEAVNYNCVDCVTYALASQLVLTLSGPLSDATMTDLAALWQELAEFGQNIQNIPLADLQARLDDIKSRIAATIQKDPSAVPAATAPTPMPTPSIAPTPDATPEPEEETPATDADDEPAPEETAPADPEPAEPEPVPSAAPSTEPEPTPSDTPATAPAG</sequence>
<keyword evidence="4" id="KW-1185">Reference proteome</keyword>
<evidence type="ECO:0000313" key="3">
    <source>
        <dbReference type="EMBL" id="BDZ47217.1"/>
    </source>
</evidence>
<feature type="compositionally biased region" description="Acidic residues" evidence="1">
    <location>
        <begin position="743"/>
        <end position="760"/>
    </location>
</feature>
<feature type="compositionally biased region" description="Low complexity" evidence="1">
    <location>
        <begin position="527"/>
        <end position="545"/>
    </location>
</feature>
<evidence type="ECO:0000256" key="2">
    <source>
        <dbReference type="SAM" id="Phobius"/>
    </source>
</evidence>
<feature type="transmembrane region" description="Helical" evidence="2">
    <location>
        <begin position="441"/>
        <end position="460"/>
    </location>
</feature>
<feature type="region of interest" description="Disordered" evidence="1">
    <location>
        <begin position="1"/>
        <end position="22"/>
    </location>
</feature>